<dbReference type="SUPFAM" id="SSF64288">
    <property type="entry name" value="Chorismate lyase-like"/>
    <property type="match status" value="1"/>
</dbReference>
<evidence type="ECO:0000313" key="2">
    <source>
        <dbReference type="Proteomes" id="UP000175973"/>
    </source>
</evidence>
<dbReference type="KEGG" id="aasc:A4S02_07965"/>
<gene>
    <name evidence="1" type="ORF">A4S02_07965</name>
</gene>
<sequence>MSSLSMPSGPSKMHNTISEWQNTPLHRLMLATLIEKLENKLLANPSATRVLEQWIHTYNLAPDSNLHAHRQTESSAPCPPFLLQTLFGTSDTQTEDVHYRKVQLTAHGKVFSEAENWYIPTRLSPEMTTQLNTTDKPFGLVVAALNFSRQLIKRESLWFPLPEHWEQEGIPAGSTQPISLPPYLFRHMAVLRAQTGQAFCVVIETYTTEALGFPPPAMPA</sequence>
<evidence type="ECO:0008006" key="3">
    <source>
        <dbReference type="Google" id="ProtNLM"/>
    </source>
</evidence>
<accession>A0A1D8QZW4</accession>
<dbReference type="InterPro" id="IPR028978">
    <property type="entry name" value="Chorismate_lyase_/UTRA_dom_sf"/>
</dbReference>
<name>A0A1D8QZW4_9PROT</name>
<dbReference type="EMBL" id="CP015164">
    <property type="protein sequence ID" value="AOW47838.1"/>
    <property type="molecule type" value="Genomic_DNA"/>
</dbReference>
<organism evidence="1 2">
    <name type="scientific">Acetobacter ascendens</name>
    <dbReference type="NCBI Taxonomy" id="481146"/>
    <lineage>
        <taxon>Bacteria</taxon>
        <taxon>Pseudomonadati</taxon>
        <taxon>Pseudomonadota</taxon>
        <taxon>Alphaproteobacteria</taxon>
        <taxon>Acetobacterales</taxon>
        <taxon>Acetobacteraceae</taxon>
        <taxon>Acetobacter</taxon>
    </lineage>
</organism>
<dbReference type="Proteomes" id="UP000175973">
    <property type="component" value="Chromosome"/>
</dbReference>
<dbReference type="Gene3D" id="3.40.1410.10">
    <property type="entry name" value="Chorismate lyase-like"/>
    <property type="match status" value="1"/>
</dbReference>
<keyword evidence="2" id="KW-1185">Reference proteome</keyword>
<evidence type="ECO:0000313" key="1">
    <source>
        <dbReference type="EMBL" id="AOW47838.1"/>
    </source>
</evidence>
<proteinExistence type="predicted"/>
<reference evidence="2" key="1">
    <citation type="submission" date="2016-04" db="EMBL/GenBank/DDBJ databases">
        <authorList>
            <person name="Jeon C.O."/>
            <person name="Cho G.Y."/>
            <person name="Jeong H.I."/>
            <person name="Kim K.H."/>
        </authorList>
    </citation>
    <scope>NUCLEOTIDE SEQUENCE [LARGE SCALE GENOMIC DNA]</scope>
    <source>
        <strain evidence="2">LMG 1590</strain>
    </source>
</reference>
<dbReference type="AlphaFoldDB" id="A0A1D8QZW4"/>
<protein>
    <recommendedName>
        <fullName evidence="3">Chorismate lyase</fullName>
    </recommendedName>
</protein>
<dbReference type="RefSeq" id="WP_070324219.1">
    <property type="nucleotide sequence ID" value="NZ_CP015164.1"/>
</dbReference>